<evidence type="ECO:0000313" key="1">
    <source>
        <dbReference type="EMBL" id="KAJ9066502.1"/>
    </source>
</evidence>
<protein>
    <submittedName>
        <fullName evidence="1">Uncharacterized protein</fullName>
    </submittedName>
</protein>
<gene>
    <name evidence="1" type="ORF">DSO57_1008987</name>
</gene>
<keyword evidence="2" id="KW-1185">Reference proteome</keyword>
<dbReference type="Proteomes" id="UP001165960">
    <property type="component" value="Unassembled WGS sequence"/>
</dbReference>
<accession>A0ACC2SVU3</accession>
<dbReference type="EMBL" id="QTSX02004288">
    <property type="protein sequence ID" value="KAJ9066502.1"/>
    <property type="molecule type" value="Genomic_DNA"/>
</dbReference>
<name>A0ACC2SVU3_9FUNG</name>
<evidence type="ECO:0000313" key="2">
    <source>
        <dbReference type="Proteomes" id="UP001165960"/>
    </source>
</evidence>
<proteinExistence type="predicted"/>
<comment type="caution">
    <text evidence="1">The sequence shown here is derived from an EMBL/GenBank/DDBJ whole genome shotgun (WGS) entry which is preliminary data.</text>
</comment>
<reference evidence="1" key="1">
    <citation type="submission" date="2022-04" db="EMBL/GenBank/DDBJ databases">
        <title>Genome of the entomopathogenic fungus Entomophthora muscae.</title>
        <authorList>
            <person name="Elya C."/>
            <person name="Lovett B.R."/>
            <person name="Lee E."/>
            <person name="Macias A.M."/>
            <person name="Hajek A.E."/>
            <person name="De Bivort B.L."/>
            <person name="Kasson M.T."/>
            <person name="De Fine Licht H.H."/>
            <person name="Stajich J.E."/>
        </authorList>
    </citation>
    <scope>NUCLEOTIDE SEQUENCE</scope>
    <source>
        <strain evidence="1">Berkeley</strain>
    </source>
</reference>
<sequence>MGPLLPFLLAVVFCDLIIRPQDYPKAIRFPSFGVFSTNSPVNPDRHLLLIPNIDSATCEFNITALPTYAGDGSPVALLVVPTPPCLSYAFPVRDLPAVKEKLKGRSYPDIDVVGWVTLPGELQPPGNPNSDMMLPDFSRDANVSYHVVDDSFARFLSTNNHTLEGYVTDTKCPWFSLLGSNTVNVVRVVFDFIKSLLMGAQVFLLLLSFLKSRSSGYIPFLLLVVGFLQISGDLIISRFHLFGMAANVYIMALLLAACVVNSLVMIAWYRILRLLNLTRVHFSLFAAVTLESCILFTSLVIQLVLVILLNHRWAILKDFFLCLKILTLVLITLFPVIIKAWVFAKIRRFSLPQGPMRHLTITIFFTRIAFIALVVSSNLQFHQSTTPVRYLVFSYMHDAALLLYNVMTILTVLDIQAIRPKQSPRPPANPTTSPTTRKPCMSPHLAPSSPSPPPAPPSPSWTFTTTSLATASTPACHNKPYHLLLALRDILANEIASIHSTFNFIEANNLIQIDILYPGPINSLKWIVDNIFPYCKLGNT</sequence>
<organism evidence="1 2">
    <name type="scientific">Entomophthora muscae</name>
    <dbReference type="NCBI Taxonomy" id="34485"/>
    <lineage>
        <taxon>Eukaryota</taxon>
        <taxon>Fungi</taxon>
        <taxon>Fungi incertae sedis</taxon>
        <taxon>Zoopagomycota</taxon>
        <taxon>Entomophthoromycotina</taxon>
        <taxon>Entomophthoromycetes</taxon>
        <taxon>Entomophthorales</taxon>
        <taxon>Entomophthoraceae</taxon>
        <taxon>Entomophthora</taxon>
    </lineage>
</organism>